<dbReference type="Pfam" id="PF03575">
    <property type="entry name" value="Peptidase_S51"/>
    <property type="match status" value="1"/>
</dbReference>
<dbReference type="Gene3D" id="3.40.50.880">
    <property type="match status" value="1"/>
</dbReference>
<dbReference type="EMBL" id="LCWV01000004">
    <property type="protein sequence ID" value="PWI73558.1"/>
    <property type="molecule type" value="Genomic_DNA"/>
</dbReference>
<name>A0A2U3EGD3_PURLI</name>
<dbReference type="AlphaFoldDB" id="A0A2U3EGD3"/>
<evidence type="ECO:0000256" key="2">
    <source>
        <dbReference type="ARBA" id="ARBA00022670"/>
    </source>
</evidence>
<comment type="similarity">
    <text evidence="1">Belongs to the peptidase S51 family.</text>
</comment>
<dbReference type="SUPFAM" id="SSF52317">
    <property type="entry name" value="Class I glutamine amidotransferase-like"/>
    <property type="match status" value="1"/>
</dbReference>
<organism evidence="5 6">
    <name type="scientific">Purpureocillium lilacinum</name>
    <name type="common">Paecilomyces lilacinus</name>
    <dbReference type="NCBI Taxonomy" id="33203"/>
    <lineage>
        <taxon>Eukaryota</taxon>
        <taxon>Fungi</taxon>
        <taxon>Dikarya</taxon>
        <taxon>Ascomycota</taxon>
        <taxon>Pezizomycotina</taxon>
        <taxon>Sordariomycetes</taxon>
        <taxon>Hypocreomycetidae</taxon>
        <taxon>Hypocreales</taxon>
        <taxon>Ophiocordycipitaceae</taxon>
        <taxon>Purpureocillium</taxon>
    </lineage>
</organism>
<dbReference type="InterPro" id="IPR005320">
    <property type="entry name" value="Peptidase_S51"/>
</dbReference>
<reference evidence="5 6" key="1">
    <citation type="journal article" date="2016" name="Front. Microbiol.">
        <title>Genome and transcriptome sequences reveal the specific parasitism of the nematophagous Purpureocillium lilacinum 36-1.</title>
        <authorList>
            <person name="Xie J."/>
            <person name="Li S."/>
            <person name="Mo C."/>
            <person name="Xiao X."/>
            <person name="Peng D."/>
            <person name="Wang G."/>
            <person name="Xiao Y."/>
        </authorList>
    </citation>
    <scope>NUCLEOTIDE SEQUENCE [LARGE SCALE GENOMIC DNA]</scope>
    <source>
        <strain evidence="5 6">36-1</strain>
    </source>
</reference>
<evidence type="ECO:0008006" key="7">
    <source>
        <dbReference type="Google" id="ProtNLM"/>
    </source>
</evidence>
<keyword evidence="4" id="KW-0720">Serine protease</keyword>
<evidence type="ECO:0000256" key="3">
    <source>
        <dbReference type="ARBA" id="ARBA00022801"/>
    </source>
</evidence>
<dbReference type="GO" id="GO:0008236">
    <property type="term" value="F:serine-type peptidase activity"/>
    <property type="evidence" value="ECO:0007669"/>
    <property type="project" value="UniProtKB-KW"/>
</dbReference>
<comment type="caution">
    <text evidence="5">The sequence shown here is derived from an EMBL/GenBank/DDBJ whole genome shotgun (WGS) entry which is preliminary data.</text>
</comment>
<gene>
    <name evidence="5" type="ORF">PCL_08834</name>
</gene>
<evidence type="ECO:0000256" key="1">
    <source>
        <dbReference type="ARBA" id="ARBA00006534"/>
    </source>
</evidence>
<sequence length="246" mass="26173">MIYLGGGGSEHDESRVWDAAFHPGQRIVVWPQAQPAHRWAGTLSWVQTALTARGSSPDAVTLGTEALGPDHGLATADALVIPGGNTFTLLAHLRQHDLLPRVRAFLSRGGVVYGGSAGAVIMGRDVGVVEGPAEEGLDENREGMGRDLLDALDALGGCVVFPHYDGGARWERHCGSWARERGVTVLGIPERGGLVVDVDVDEREAGGWAESVGPEEVRIFGRDGSVRMWPDGVRMGLRELGAEEGK</sequence>
<evidence type="ECO:0000313" key="6">
    <source>
        <dbReference type="Proteomes" id="UP000245956"/>
    </source>
</evidence>
<protein>
    <recommendedName>
        <fullName evidence="7">Peptidase family s51 domain-containing protein</fullName>
    </recommendedName>
</protein>
<keyword evidence="2" id="KW-0645">Protease</keyword>
<keyword evidence="3" id="KW-0378">Hydrolase</keyword>
<evidence type="ECO:0000256" key="4">
    <source>
        <dbReference type="ARBA" id="ARBA00022825"/>
    </source>
</evidence>
<evidence type="ECO:0000313" key="5">
    <source>
        <dbReference type="EMBL" id="PWI73558.1"/>
    </source>
</evidence>
<dbReference type="GO" id="GO:0006508">
    <property type="term" value="P:proteolysis"/>
    <property type="evidence" value="ECO:0007669"/>
    <property type="project" value="UniProtKB-KW"/>
</dbReference>
<proteinExistence type="inferred from homology"/>
<dbReference type="Proteomes" id="UP000245956">
    <property type="component" value="Unassembled WGS sequence"/>
</dbReference>
<accession>A0A2U3EGD3</accession>
<dbReference type="InterPro" id="IPR029062">
    <property type="entry name" value="Class_I_gatase-like"/>
</dbReference>
<dbReference type="CDD" id="cd03129">
    <property type="entry name" value="GAT1_Peptidase_E_like"/>
    <property type="match status" value="1"/>
</dbReference>